<accession>A0AAW1RVM5</accession>
<evidence type="ECO:0000313" key="3">
    <source>
        <dbReference type="Proteomes" id="UP001438707"/>
    </source>
</evidence>
<keyword evidence="1" id="KW-0472">Membrane</keyword>
<name>A0AAW1RVM5_9CHLO</name>
<keyword evidence="1" id="KW-1133">Transmembrane helix</keyword>
<feature type="transmembrane region" description="Helical" evidence="1">
    <location>
        <begin position="69"/>
        <end position="91"/>
    </location>
</feature>
<comment type="caution">
    <text evidence="2">The sequence shown here is derived from an EMBL/GenBank/DDBJ whole genome shotgun (WGS) entry which is preliminary data.</text>
</comment>
<gene>
    <name evidence="2" type="ORF">WJX74_004992</name>
</gene>
<proteinExistence type="predicted"/>
<reference evidence="2 3" key="1">
    <citation type="journal article" date="2024" name="Nat. Commun.">
        <title>Phylogenomics reveals the evolutionary origins of lichenization in chlorophyte algae.</title>
        <authorList>
            <person name="Puginier C."/>
            <person name="Libourel C."/>
            <person name="Otte J."/>
            <person name="Skaloud P."/>
            <person name="Haon M."/>
            <person name="Grisel S."/>
            <person name="Petersen M."/>
            <person name="Berrin J.G."/>
            <person name="Delaux P.M."/>
            <person name="Dal Grande F."/>
            <person name="Keller J."/>
        </authorList>
    </citation>
    <scope>NUCLEOTIDE SEQUENCE [LARGE SCALE GENOMIC DNA]</scope>
    <source>
        <strain evidence="2 3">SAG 2145</strain>
    </source>
</reference>
<dbReference type="Proteomes" id="UP001438707">
    <property type="component" value="Unassembled WGS sequence"/>
</dbReference>
<keyword evidence="3" id="KW-1185">Reference proteome</keyword>
<feature type="transmembrane region" description="Helical" evidence="1">
    <location>
        <begin position="38"/>
        <end position="57"/>
    </location>
</feature>
<organism evidence="2 3">
    <name type="scientific">Apatococcus lobatus</name>
    <dbReference type="NCBI Taxonomy" id="904363"/>
    <lineage>
        <taxon>Eukaryota</taxon>
        <taxon>Viridiplantae</taxon>
        <taxon>Chlorophyta</taxon>
        <taxon>core chlorophytes</taxon>
        <taxon>Trebouxiophyceae</taxon>
        <taxon>Chlorellales</taxon>
        <taxon>Chlorellaceae</taxon>
        <taxon>Apatococcus</taxon>
    </lineage>
</organism>
<protein>
    <submittedName>
        <fullName evidence="2">Uncharacterized protein</fullName>
    </submittedName>
</protein>
<dbReference type="EMBL" id="JALJOS010000006">
    <property type="protein sequence ID" value="KAK9837784.1"/>
    <property type="molecule type" value="Genomic_DNA"/>
</dbReference>
<evidence type="ECO:0000256" key="1">
    <source>
        <dbReference type="SAM" id="Phobius"/>
    </source>
</evidence>
<feature type="transmembrane region" description="Helical" evidence="1">
    <location>
        <begin position="97"/>
        <end position="117"/>
    </location>
</feature>
<sequence length="303" mass="32641">MSTPEPMAGLPFFVQMQTLPPYWSAEAITNIHVMPLTAVIYAVLSSFLVAWQIWIWYLDQGPAGLQGPILQGFLAWLGYAAIARFAAFQFLGTTTSLASAAILGFAMDLSSLMFMFAHRMLACSYAAACQNHAQASHPDDLRDEGEKKTAMVPRSLAAIGHIFMSEQPAIPAAQGLLSFCLYMSHWLGNKSLLTSNTFQITSCLLQASISISAAAAFLAYGITHCQQRHSNSAAVAATKSEDDLDTLIFAEPDFRNDSHAEASTACCMQGSWGCVTAFLAGSQVGQQPDHFFTEASMGNDSLA</sequence>
<evidence type="ECO:0000313" key="2">
    <source>
        <dbReference type="EMBL" id="KAK9837784.1"/>
    </source>
</evidence>
<dbReference type="AlphaFoldDB" id="A0AAW1RVM5"/>
<keyword evidence="1" id="KW-0812">Transmembrane</keyword>